<name>A0A388M6X3_CHABU</name>
<dbReference type="AlphaFoldDB" id="A0A388M6X3"/>
<feature type="compositionally biased region" description="Basic and acidic residues" evidence="1">
    <location>
        <begin position="360"/>
        <end position="392"/>
    </location>
</feature>
<feature type="region of interest" description="Disordered" evidence="1">
    <location>
        <begin position="351"/>
        <end position="392"/>
    </location>
</feature>
<evidence type="ECO:0000256" key="1">
    <source>
        <dbReference type="SAM" id="MobiDB-lite"/>
    </source>
</evidence>
<comment type="caution">
    <text evidence="2">The sequence shown here is derived from an EMBL/GenBank/DDBJ whole genome shotgun (WGS) entry which is preliminary data.</text>
</comment>
<dbReference type="EMBL" id="BFEA01000800">
    <property type="protein sequence ID" value="GBG90280.1"/>
    <property type="molecule type" value="Genomic_DNA"/>
</dbReference>
<organism evidence="2 3">
    <name type="scientific">Chara braunii</name>
    <name type="common">Braun's stonewort</name>
    <dbReference type="NCBI Taxonomy" id="69332"/>
    <lineage>
        <taxon>Eukaryota</taxon>
        <taxon>Viridiplantae</taxon>
        <taxon>Streptophyta</taxon>
        <taxon>Charophyceae</taxon>
        <taxon>Charales</taxon>
        <taxon>Characeae</taxon>
        <taxon>Chara</taxon>
    </lineage>
</organism>
<reference evidence="2 3" key="1">
    <citation type="journal article" date="2018" name="Cell">
        <title>The Chara Genome: Secondary Complexity and Implications for Plant Terrestrialization.</title>
        <authorList>
            <person name="Nishiyama T."/>
            <person name="Sakayama H."/>
            <person name="Vries J.D."/>
            <person name="Buschmann H."/>
            <person name="Saint-Marcoux D."/>
            <person name="Ullrich K.K."/>
            <person name="Haas F.B."/>
            <person name="Vanderstraeten L."/>
            <person name="Becker D."/>
            <person name="Lang D."/>
            <person name="Vosolsobe S."/>
            <person name="Rombauts S."/>
            <person name="Wilhelmsson P.K.I."/>
            <person name="Janitza P."/>
            <person name="Kern R."/>
            <person name="Heyl A."/>
            <person name="Rumpler F."/>
            <person name="Villalobos L.I.A.C."/>
            <person name="Clay J.M."/>
            <person name="Skokan R."/>
            <person name="Toyoda A."/>
            <person name="Suzuki Y."/>
            <person name="Kagoshima H."/>
            <person name="Schijlen E."/>
            <person name="Tajeshwar N."/>
            <person name="Catarino B."/>
            <person name="Hetherington A.J."/>
            <person name="Saltykova A."/>
            <person name="Bonnot C."/>
            <person name="Breuninger H."/>
            <person name="Symeonidi A."/>
            <person name="Radhakrishnan G.V."/>
            <person name="Van Nieuwerburgh F."/>
            <person name="Deforce D."/>
            <person name="Chang C."/>
            <person name="Karol K.G."/>
            <person name="Hedrich R."/>
            <person name="Ulvskov P."/>
            <person name="Glockner G."/>
            <person name="Delwiche C.F."/>
            <person name="Petrasek J."/>
            <person name="Van de Peer Y."/>
            <person name="Friml J."/>
            <person name="Beilby M."/>
            <person name="Dolan L."/>
            <person name="Kohara Y."/>
            <person name="Sugano S."/>
            <person name="Fujiyama A."/>
            <person name="Delaux P.-M."/>
            <person name="Quint M."/>
            <person name="TheiBen G."/>
            <person name="Hagemann M."/>
            <person name="Harholt J."/>
            <person name="Dunand C."/>
            <person name="Zachgo S."/>
            <person name="Langdale J."/>
            <person name="Maumus F."/>
            <person name="Straeten D.V.D."/>
            <person name="Gould S.B."/>
            <person name="Rensing S.A."/>
        </authorList>
    </citation>
    <scope>NUCLEOTIDE SEQUENCE [LARGE SCALE GENOMIC DNA]</scope>
    <source>
        <strain evidence="2 3">S276</strain>
    </source>
</reference>
<keyword evidence="3" id="KW-1185">Reference proteome</keyword>
<proteinExistence type="predicted"/>
<sequence>MEVNVAYARVGTGSCAAGEGGMPSFGVLDRRPDHQACAGPHGAHARAGPLPRVLTEPPQATCSIFFGKVEEYHAWLVTQAKTYILTQTGFELEGADYLLACRQFEDFHMQQGRFGDWGGAEGGARGRAGSGDAGTIECASWWSKYRVGAAELQRCALRVMHMWSCTFPAERNWAATRASTRRSATGCGYVLPWQRDEGMLDCQAGLEVEPMRTGTRQGMTEAEIAEEVALITHDLIGSSAPPSADVVFERRACVFLSTAGEEVPPQTTVEEEVAATAPQEAVPMDHNADDGTDTDDQLMRRFITEEVDPVMGGFTPGTAIDPGISAHTGETVSEMGTHFNFDLSISAPPTCGWTTSTDRAPSRDDAADETRTQTPRERTQAESPDTARDIME</sequence>
<dbReference type="Gramene" id="GBG90280">
    <property type="protein sequence ID" value="GBG90280"/>
    <property type="gene ID" value="CBR_g50458"/>
</dbReference>
<dbReference type="Proteomes" id="UP000265515">
    <property type="component" value="Unassembled WGS sequence"/>
</dbReference>
<gene>
    <name evidence="2" type="ORF">CBR_g50458</name>
</gene>
<evidence type="ECO:0000313" key="3">
    <source>
        <dbReference type="Proteomes" id="UP000265515"/>
    </source>
</evidence>
<protein>
    <submittedName>
        <fullName evidence="2">Uncharacterized protein</fullName>
    </submittedName>
</protein>
<accession>A0A388M6X3</accession>
<evidence type="ECO:0000313" key="2">
    <source>
        <dbReference type="EMBL" id="GBG90280.1"/>
    </source>
</evidence>